<dbReference type="AlphaFoldDB" id="A0A1H3V5E4"/>
<evidence type="ECO:0000313" key="1">
    <source>
        <dbReference type="EMBL" id="SDZ69269.1"/>
    </source>
</evidence>
<dbReference type="STRING" id="1503961.SAMN05421736_1592"/>
<dbReference type="Proteomes" id="UP000198935">
    <property type="component" value="Unassembled WGS sequence"/>
</dbReference>
<reference evidence="2" key="1">
    <citation type="submission" date="2016-10" db="EMBL/GenBank/DDBJ databases">
        <authorList>
            <person name="Varghese N."/>
            <person name="Submissions S."/>
        </authorList>
    </citation>
    <scope>NUCLEOTIDE SEQUENCE [LARGE SCALE GENOMIC DNA]</scope>
    <source>
        <strain evidence="2">SP</strain>
    </source>
</reference>
<name>A0A1H3V5E4_9BACI</name>
<organism evidence="1 2">
    <name type="scientific">Evansella caseinilytica</name>
    <dbReference type="NCBI Taxonomy" id="1503961"/>
    <lineage>
        <taxon>Bacteria</taxon>
        <taxon>Bacillati</taxon>
        <taxon>Bacillota</taxon>
        <taxon>Bacilli</taxon>
        <taxon>Bacillales</taxon>
        <taxon>Bacillaceae</taxon>
        <taxon>Evansella</taxon>
    </lineage>
</organism>
<dbReference type="EMBL" id="FNPI01000059">
    <property type="protein sequence ID" value="SDZ69269.1"/>
    <property type="molecule type" value="Genomic_DNA"/>
</dbReference>
<accession>A0A1H3V5E4</accession>
<proteinExistence type="predicted"/>
<keyword evidence="2" id="KW-1185">Reference proteome</keyword>
<dbReference type="OrthoDB" id="2608365at2"/>
<gene>
    <name evidence="1" type="ORF">SAMN05421736_1592</name>
</gene>
<sequence length="151" mass="17317">MDYELFIYSTETSDYIADLLMKEAKNIVESELKLKVEEEHNIYIGCGYFSMNIEIEDISDLEFINKNYNLNINMCISIQVYHKTFALGISQLLKVLGKVLSEIKGDALLIFNGSTQVLKREKGILYVNENADLSKYPLRELGLSYVKAELN</sequence>
<evidence type="ECO:0000313" key="2">
    <source>
        <dbReference type="Proteomes" id="UP000198935"/>
    </source>
</evidence>
<protein>
    <submittedName>
        <fullName evidence="1">Uncharacterized protein</fullName>
    </submittedName>
</protein>